<accession>A0ABV1A6H9</accession>
<organism evidence="1 2">
    <name type="scientific">Ameca splendens</name>
    <dbReference type="NCBI Taxonomy" id="208324"/>
    <lineage>
        <taxon>Eukaryota</taxon>
        <taxon>Metazoa</taxon>
        <taxon>Chordata</taxon>
        <taxon>Craniata</taxon>
        <taxon>Vertebrata</taxon>
        <taxon>Euteleostomi</taxon>
        <taxon>Actinopterygii</taxon>
        <taxon>Neopterygii</taxon>
        <taxon>Teleostei</taxon>
        <taxon>Neoteleostei</taxon>
        <taxon>Acanthomorphata</taxon>
        <taxon>Ovalentaria</taxon>
        <taxon>Atherinomorphae</taxon>
        <taxon>Cyprinodontiformes</taxon>
        <taxon>Goodeidae</taxon>
        <taxon>Ameca</taxon>
    </lineage>
</organism>
<sequence>MGKVSNEPVCGLSTHQTTPLFLHPHIPVELTTRGFLPELSPLELTKDIRVICETWRAWREPATCTITVDINQAAFSGMVCIVSSNLLVPLQSNCSNGKFS</sequence>
<dbReference type="EMBL" id="JAHRIP010081696">
    <property type="protein sequence ID" value="MEQ2313053.1"/>
    <property type="molecule type" value="Genomic_DNA"/>
</dbReference>
<comment type="caution">
    <text evidence="1">The sequence shown here is derived from an EMBL/GenBank/DDBJ whole genome shotgun (WGS) entry which is preliminary data.</text>
</comment>
<proteinExistence type="predicted"/>
<evidence type="ECO:0000313" key="2">
    <source>
        <dbReference type="Proteomes" id="UP001469553"/>
    </source>
</evidence>
<reference evidence="1 2" key="1">
    <citation type="submission" date="2021-06" db="EMBL/GenBank/DDBJ databases">
        <authorList>
            <person name="Palmer J.M."/>
        </authorList>
    </citation>
    <scope>NUCLEOTIDE SEQUENCE [LARGE SCALE GENOMIC DNA]</scope>
    <source>
        <strain evidence="1 2">AS_MEX2019</strain>
        <tissue evidence="1">Muscle</tissue>
    </source>
</reference>
<gene>
    <name evidence="1" type="ORF">AMECASPLE_037628</name>
</gene>
<evidence type="ECO:0000313" key="1">
    <source>
        <dbReference type="EMBL" id="MEQ2313053.1"/>
    </source>
</evidence>
<protein>
    <submittedName>
        <fullName evidence="1">Uncharacterized protein</fullName>
    </submittedName>
</protein>
<dbReference type="Proteomes" id="UP001469553">
    <property type="component" value="Unassembled WGS sequence"/>
</dbReference>
<name>A0ABV1A6H9_9TELE</name>
<keyword evidence="2" id="KW-1185">Reference proteome</keyword>